<dbReference type="PANTHER" id="PTHR40866">
    <property type="entry name" value="BED-TYPE DOMAIN-CONTAINING PROTEIN"/>
    <property type="match status" value="1"/>
</dbReference>
<gene>
    <name evidence="2" type="ORF">PC117_g15715</name>
</gene>
<evidence type="ECO:0000313" key="3">
    <source>
        <dbReference type="Proteomes" id="UP000736787"/>
    </source>
</evidence>
<protein>
    <submittedName>
        <fullName evidence="2">Uncharacterized protein</fullName>
    </submittedName>
</protein>
<organism evidence="2 3">
    <name type="scientific">Phytophthora cactorum</name>
    <dbReference type="NCBI Taxonomy" id="29920"/>
    <lineage>
        <taxon>Eukaryota</taxon>
        <taxon>Sar</taxon>
        <taxon>Stramenopiles</taxon>
        <taxon>Oomycota</taxon>
        <taxon>Peronosporomycetes</taxon>
        <taxon>Peronosporales</taxon>
        <taxon>Peronosporaceae</taxon>
        <taxon>Phytophthora</taxon>
    </lineage>
</organism>
<sequence length="180" mass="20545">MPQAHTSDKHRRERNTAASQYTKLNPISVTTLTSLMEALTKAVETTIGEEMPDDFGLIIDGWTHAPVMDEPDDHLNADGHMMAISNKRIANLLRVPLIGCASHRLNLAVREYLEPYDSNLETKTPLAPVLRQDTRWSSTFSMLEHYFRLREFIRPTKKTWATFYLPALRTASCVRKLFGT</sequence>
<name>A0A8T1CM62_9STRA</name>
<feature type="region of interest" description="Disordered" evidence="1">
    <location>
        <begin position="1"/>
        <end position="22"/>
    </location>
</feature>
<dbReference type="SUPFAM" id="SSF53098">
    <property type="entry name" value="Ribonuclease H-like"/>
    <property type="match status" value="1"/>
</dbReference>
<dbReference type="EMBL" id="RCMK01000533">
    <property type="protein sequence ID" value="KAG2923529.1"/>
    <property type="molecule type" value="Genomic_DNA"/>
</dbReference>
<accession>A0A8T1CM62</accession>
<dbReference type="PANTHER" id="PTHR40866:SF1">
    <property type="entry name" value="BED-TYPE DOMAIN-CONTAINING PROTEIN"/>
    <property type="match status" value="1"/>
</dbReference>
<dbReference type="InterPro" id="IPR012337">
    <property type="entry name" value="RNaseH-like_sf"/>
</dbReference>
<evidence type="ECO:0000313" key="2">
    <source>
        <dbReference type="EMBL" id="KAG2923529.1"/>
    </source>
</evidence>
<comment type="caution">
    <text evidence="2">The sequence shown here is derived from an EMBL/GenBank/DDBJ whole genome shotgun (WGS) entry which is preliminary data.</text>
</comment>
<dbReference type="Proteomes" id="UP000736787">
    <property type="component" value="Unassembled WGS sequence"/>
</dbReference>
<evidence type="ECO:0000256" key="1">
    <source>
        <dbReference type="SAM" id="MobiDB-lite"/>
    </source>
</evidence>
<proteinExistence type="predicted"/>
<reference evidence="2" key="1">
    <citation type="submission" date="2018-10" db="EMBL/GenBank/DDBJ databases">
        <title>Effector identification in a new, highly contiguous assembly of the strawberry crown rot pathogen Phytophthora cactorum.</title>
        <authorList>
            <person name="Armitage A.D."/>
            <person name="Nellist C.F."/>
            <person name="Bates H."/>
            <person name="Vickerstaff R.J."/>
            <person name="Harrison R.J."/>
        </authorList>
    </citation>
    <scope>NUCLEOTIDE SEQUENCE</scope>
    <source>
        <strain evidence="2">4040</strain>
    </source>
</reference>
<dbReference type="AlphaFoldDB" id="A0A8T1CM62"/>